<dbReference type="EMBL" id="CACVAQ010000375">
    <property type="protein sequence ID" value="CAA6826192.1"/>
    <property type="molecule type" value="Genomic_DNA"/>
</dbReference>
<name>A0A6S6TZZ4_9BACT</name>
<protein>
    <submittedName>
        <fullName evidence="1">Uncharacterized protein</fullName>
    </submittedName>
</protein>
<gene>
    <name evidence="1" type="ORF">HELGO_WM20544</name>
</gene>
<reference evidence="1" key="1">
    <citation type="submission" date="2020-01" db="EMBL/GenBank/DDBJ databases">
        <authorList>
            <person name="Meier V. D."/>
            <person name="Meier V D."/>
        </authorList>
    </citation>
    <scope>NUCLEOTIDE SEQUENCE</scope>
    <source>
        <strain evidence="1">HLG_WM_MAG_10</strain>
    </source>
</reference>
<organism evidence="1">
    <name type="scientific">uncultured Aureispira sp</name>
    <dbReference type="NCBI Taxonomy" id="1331704"/>
    <lineage>
        <taxon>Bacteria</taxon>
        <taxon>Pseudomonadati</taxon>
        <taxon>Bacteroidota</taxon>
        <taxon>Saprospiria</taxon>
        <taxon>Saprospirales</taxon>
        <taxon>Saprospiraceae</taxon>
        <taxon>Aureispira</taxon>
        <taxon>environmental samples</taxon>
    </lineage>
</organism>
<proteinExistence type="predicted"/>
<evidence type="ECO:0000313" key="1">
    <source>
        <dbReference type="EMBL" id="CAA6826192.1"/>
    </source>
</evidence>
<accession>A0A6S6TZZ4</accession>
<sequence>MGNNKLRLIITLVIAITSSIVLAQNVFPKKYYSIESYYDSKNCNRTSIYLLNKNSMNKLVYVLNVKDSLLMEYSIEKDINKLDSLILYSYQSSTIFYGKDDFYYSFFDESNNLVCKQVYSSKTKTFPNVITQWDHNKRKIYTEKNSIRNQVIRGWFSNGQIKSCIKRKLIYNEKRLQIRALDGCQRIWHPNGGIKYIIHCKEKKVIRYKSFNSKGTLLKTQKYSIEDNISIKDIIKEPEDKAHFYYNISSCNQTCPFL</sequence>
<dbReference type="AlphaFoldDB" id="A0A6S6TZZ4"/>